<feature type="compositionally biased region" description="Polar residues" evidence="6">
    <location>
        <begin position="82"/>
        <end position="99"/>
    </location>
</feature>
<dbReference type="AlphaFoldDB" id="A0A8K0JL92"/>
<keyword evidence="9" id="KW-1185">Reference proteome</keyword>
<feature type="region of interest" description="Disordered" evidence="6">
    <location>
        <begin position="60"/>
        <end position="116"/>
    </location>
</feature>
<dbReference type="InterPro" id="IPR004345">
    <property type="entry name" value="TB2_DP1_HVA22"/>
</dbReference>
<name>A0A8K0JL92_9TREE</name>
<comment type="subcellular location">
    <subcellularLocation>
        <location evidence="1">Membrane</location>
        <topology evidence="1">Multi-pass membrane protein</topology>
    </subcellularLocation>
</comment>
<evidence type="ECO:0008006" key="10">
    <source>
        <dbReference type="Google" id="ProtNLM"/>
    </source>
</evidence>
<evidence type="ECO:0000256" key="6">
    <source>
        <dbReference type="SAM" id="MobiDB-lite"/>
    </source>
</evidence>
<dbReference type="EMBL" id="JABELV010000056">
    <property type="protein sequence ID" value="KAG7548979.1"/>
    <property type="molecule type" value="Genomic_DNA"/>
</dbReference>
<keyword evidence="5 7" id="KW-0472">Membrane</keyword>
<feature type="compositionally biased region" description="Polar residues" evidence="6">
    <location>
        <begin position="1"/>
        <end position="24"/>
    </location>
</feature>
<dbReference type="PANTHER" id="PTHR12300:SF161">
    <property type="entry name" value="RECEPTOR EXPRESSION-ENHANCING PROTEIN"/>
    <property type="match status" value="1"/>
</dbReference>
<organism evidence="8 9">
    <name type="scientific">Filobasidium floriforme</name>
    <dbReference type="NCBI Taxonomy" id="5210"/>
    <lineage>
        <taxon>Eukaryota</taxon>
        <taxon>Fungi</taxon>
        <taxon>Dikarya</taxon>
        <taxon>Basidiomycota</taxon>
        <taxon>Agaricomycotina</taxon>
        <taxon>Tremellomycetes</taxon>
        <taxon>Filobasidiales</taxon>
        <taxon>Filobasidiaceae</taxon>
        <taxon>Filobasidium</taxon>
    </lineage>
</organism>
<feature type="region of interest" description="Disordered" evidence="6">
    <location>
        <begin position="1"/>
        <end position="34"/>
    </location>
</feature>
<evidence type="ECO:0000256" key="5">
    <source>
        <dbReference type="ARBA" id="ARBA00023136"/>
    </source>
</evidence>
<dbReference type="Proteomes" id="UP000812966">
    <property type="component" value="Unassembled WGS sequence"/>
</dbReference>
<dbReference type="OrthoDB" id="10009287at2759"/>
<keyword evidence="3 7" id="KW-0812">Transmembrane</keyword>
<gene>
    <name evidence="8" type="ORF">FFLO_03184</name>
</gene>
<accession>A0A8K0JL92</accession>
<evidence type="ECO:0000313" key="8">
    <source>
        <dbReference type="EMBL" id="KAG7548979.1"/>
    </source>
</evidence>
<sequence length="411" mass="43650">MSDFHQTTVVGNASNLEPALSQSRAAGEPISDAPRAVAVDDARANTQALGQDARLYGQAVGQEAKDAANSTAQQAQQKGQQLSNSAQETAKNVQASAQDTAARAQETAKRAQEQAGQKLNQAGNKLNQAAGQANERLHAVGEQVAHHPLVQDATRQTQQQLNVLDQQLARFGFLNEFEARTNIPKTYGVLGFSATIALLILLNLFGLAQPITNLIGWALPAYLTCHALESPQKGDDAQWLCYWIVFGFLNYIESAALRVVLYYVPHYFTIKLAFTVWLMLPQTRGAERVYYSALRPLFQQGKAKAREINANSPATSQFGAGVSSSNRFGTTSSGLNNDNSVGYSTGINTRSTGAHDNNPFTATSAAGGVGAGFEGMQTTEAGSIGRVGGIVVPPAAGLPLPENPMGAGARY</sequence>
<feature type="transmembrane region" description="Helical" evidence="7">
    <location>
        <begin position="187"/>
        <end position="205"/>
    </location>
</feature>
<evidence type="ECO:0000256" key="4">
    <source>
        <dbReference type="ARBA" id="ARBA00022989"/>
    </source>
</evidence>
<evidence type="ECO:0000313" key="9">
    <source>
        <dbReference type="Proteomes" id="UP000812966"/>
    </source>
</evidence>
<comment type="similarity">
    <text evidence="2">Belongs to the DP1 family.</text>
</comment>
<reference evidence="8" key="1">
    <citation type="submission" date="2020-04" db="EMBL/GenBank/DDBJ databases">
        <title>Analysis of mating type loci in Filobasidium floriforme.</title>
        <authorList>
            <person name="Nowrousian M."/>
        </authorList>
    </citation>
    <scope>NUCLEOTIDE SEQUENCE</scope>
    <source>
        <strain evidence="8">CBS 6242</strain>
    </source>
</reference>
<feature type="transmembrane region" description="Helical" evidence="7">
    <location>
        <begin position="240"/>
        <end position="257"/>
    </location>
</feature>
<comment type="caution">
    <text evidence="8">The sequence shown here is derived from an EMBL/GenBank/DDBJ whole genome shotgun (WGS) entry which is preliminary data.</text>
</comment>
<protein>
    <recommendedName>
        <fullName evidence="10">Protein YOP1</fullName>
    </recommendedName>
</protein>
<dbReference type="GO" id="GO:0016020">
    <property type="term" value="C:membrane"/>
    <property type="evidence" value="ECO:0007669"/>
    <property type="project" value="UniProtKB-SubCell"/>
</dbReference>
<keyword evidence="4 7" id="KW-1133">Transmembrane helix</keyword>
<dbReference type="Pfam" id="PF03134">
    <property type="entry name" value="TB2_DP1_HVA22"/>
    <property type="match status" value="1"/>
</dbReference>
<dbReference type="PANTHER" id="PTHR12300">
    <property type="entry name" value="HVA22-LIKE PROTEINS"/>
    <property type="match status" value="1"/>
</dbReference>
<evidence type="ECO:0000256" key="3">
    <source>
        <dbReference type="ARBA" id="ARBA00022692"/>
    </source>
</evidence>
<evidence type="ECO:0000256" key="1">
    <source>
        <dbReference type="ARBA" id="ARBA00004141"/>
    </source>
</evidence>
<dbReference type="Gene3D" id="1.20.120.20">
    <property type="entry name" value="Apolipoprotein"/>
    <property type="match status" value="1"/>
</dbReference>
<evidence type="ECO:0000256" key="7">
    <source>
        <dbReference type="SAM" id="Phobius"/>
    </source>
</evidence>
<evidence type="ECO:0000256" key="2">
    <source>
        <dbReference type="ARBA" id="ARBA00008573"/>
    </source>
</evidence>
<proteinExistence type="inferred from homology"/>
<feature type="compositionally biased region" description="Low complexity" evidence="6">
    <location>
        <begin position="72"/>
        <end position="81"/>
    </location>
</feature>